<dbReference type="InterPro" id="IPR036249">
    <property type="entry name" value="Thioredoxin-like_sf"/>
</dbReference>
<proteinExistence type="predicted"/>
<sequence>FTPPDISGRVRVTPSRLHPMAFRDLYDSCFRDLPVVLISKEKVRDIKESVTTLDNVFSSSQYVVFFFGSGSRSIELGRTMEELVKKRNEPANGKTKDSPARLRRFFGLKKKKSSRDRSSPEGNSIVSVVRVGGETEEEMIEGWFSLVPSEDARIRSRLLRSLSVETNPSIVVVECSSRGVVTTDGRRLLAEDPKGNDFPWPTPDVTTVLNHENLVRWEDGKVRKTSGEKAKVRALLFGAVWCPPCREWLKQLVPIYSSLRSSSLPFEIVFCSSDRTEEAFNSFIAQMPWVSLPYDPAKTIALTRMFNVHGIPSLILIDEANQIISRHGRSVLLEDPKGAFFPWGSRPVQELNEHSVSRLRDEPALILFTEGSPDDIRFSLSILDEVGPSLHEERVARDERRRGRRESEQRRASADENNSTSSSLDGVVPSYADPLQVFYTGEDPICDHILDRILCLGEAELPLLVIVDSISGVFAVCEEEDVSREVIDGFVSSYKKGKLNWRALPSSESSRTVGGIPKEAIQEATRQSALIKISPSQGSIGDENKDLTT</sequence>
<dbReference type="PANTHER" id="PTHR46472:SF1">
    <property type="entry name" value="NUCLEOREDOXIN"/>
    <property type="match status" value="1"/>
</dbReference>
<feature type="non-terminal residue" evidence="3">
    <location>
        <position position="1"/>
    </location>
</feature>
<dbReference type="GO" id="GO:0004791">
    <property type="term" value="F:thioredoxin-disulfide reductase (NADPH) activity"/>
    <property type="evidence" value="ECO:0007669"/>
    <property type="project" value="TreeGrafter"/>
</dbReference>
<gene>
    <name evidence="3" type="ORF">PMAYCL1PPCAC_12020</name>
</gene>
<keyword evidence="4" id="KW-1185">Reference proteome</keyword>
<dbReference type="GO" id="GO:0005634">
    <property type="term" value="C:nucleus"/>
    <property type="evidence" value="ECO:0007669"/>
    <property type="project" value="TreeGrafter"/>
</dbReference>
<dbReference type="EMBL" id="BTRK01000003">
    <property type="protein sequence ID" value="GMR41825.1"/>
    <property type="molecule type" value="Genomic_DNA"/>
</dbReference>
<dbReference type="Pfam" id="PF13905">
    <property type="entry name" value="Thioredoxin_8"/>
    <property type="match status" value="1"/>
</dbReference>
<organism evidence="3 4">
    <name type="scientific">Pristionchus mayeri</name>
    <dbReference type="NCBI Taxonomy" id="1317129"/>
    <lineage>
        <taxon>Eukaryota</taxon>
        <taxon>Metazoa</taxon>
        <taxon>Ecdysozoa</taxon>
        <taxon>Nematoda</taxon>
        <taxon>Chromadorea</taxon>
        <taxon>Rhabditida</taxon>
        <taxon>Rhabditina</taxon>
        <taxon>Diplogasteromorpha</taxon>
        <taxon>Diplogasteroidea</taxon>
        <taxon>Neodiplogasteridae</taxon>
        <taxon>Pristionchus</taxon>
    </lineage>
</organism>
<dbReference type="SUPFAM" id="SSF52833">
    <property type="entry name" value="Thioredoxin-like"/>
    <property type="match status" value="1"/>
</dbReference>
<evidence type="ECO:0000259" key="2">
    <source>
        <dbReference type="Pfam" id="PF13905"/>
    </source>
</evidence>
<name>A0AAN5CDX9_9BILA</name>
<reference evidence="4" key="1">
    <citation type="submission" date="2022-10" db="EMBL/GenBank/DDBJ databases">
        <title>Genome assembly of Pristionchus species.</title>
        <authorList>
            <person name="Yoshida K."/>
            <person name="Sommer R.J."/>
        </authorList>
    </citation>
    <scope>NUCLEOTIDE SEQUENCE [LARGE SCALE GENOMIC DNA]</scope>
    <source>
        <strain evidence="4">RS5460</strain>
    </source>
</reference>
<feature type="compositionally biased region" description="Basic and acidic residues" evidence="1">
    <location>
        <begin position="393"/>
        <end position="414"/>
    </location>
</feature>
<protein>
    <recommendedName>
        <fullName evidence="2">Thioredoxin-like fold domain-containing protein</fullName>
    </recommendedName>
</protein>
<comment type="caution">
    <text evidence="3">The sequence shown here is derived from an EMBL/GenBank/DDBJ whole genome shotgun (WGS) entry which is preliminary data.</text>
</comment>
<dbReference type="Gene3D" id="3.40.30.10">
    <property type="entry name" value="Glutaredoxin"/>
    <property type="match status" value="1"/>
</dbReference>
<dbReference type="Proteomes" id="UP001328107">
    <property type="component" value="Unassembled WGS sequence"/>
</dbReference>
<feature type="region of interest" description="Disordered" evidence="1">
    <location>
        <begin position="393"/>
        <end position="427"/>
    </location>
</feature>
<dbReference type="InterPro" id="IPR012336">
    <property type="entry name" value="Thioredoxin-like_fold"/>
</dbReference>
<evidence type="ECO:0000313" key="3">
    <source>
        <dbReference type="EMBL" id="GMR41825.1"/>
    </source>
</evidence>
<evidence type="ECO:0000256" key="1">
    <source>
        <dbReference type="SAM" id="MobiDB-lite"/>
    </source>
</evidence>
<accession>A0AAN5CDX9</accession>
<dbReference type="PANTHER" id="PTHR46472">
    <property type="entry name" value="NUCLEOREDOXIN"/>
    <property type="match status" value="1"/>
</dbReference>
<dbReference type="GO" id="GO:0031397">
    <property type="term" value="P:negative regulation of protein ubiquitination"/>
    <property type="evidence" value="ECO:0007669"/>
    <property type="project" value="TreeGrafter"/>
</dbReference>
<dbReference type="AlphaFoldDB" id="A0AAN5CDX9"/>
<evidence type="ECO:0000313" key="4">
    <source>
        <dbReference type="Proteomes" id="UP001328107"/>
    </source>
</evidence>
<dbReference type="GO" id="GO:0030178">
    <property type="term" value="P:negative regulation of Wnt signaling pathway"/>
    <property type="evidence" value="ECO:0007669"/>
    <property type="project" value="TreeGrafter"/>
</dbReference>
<feature type="domain" description="Thioredoxin-like fold" evidence="2">
    <location>
        <begin position="231"/>
        <end position="322"/>
    </location>
</feature>